<sequence length="240" mass="28527">MRKTPPKHQPGRRHHLRHRRMFNNNLRQQATRRYKMLKTLKRLSLESDFHETQLKWLEANAYFQLHQSTLPNLTNLNEFTIGFQTMIYNYFASNFGTINNKIKPDGCTKKSIKLLKKKLKQPKFLGRNNHHFDNQIRSDSKTLRSKFSSSKSSDSTKQHNTTSQLKRRFWWFCKKVFNSTTSLSPSYSVTVCKNYFHSLQSDTHNNKQQQPNWILKLSTPPTPCNKDFLSYNEISKIIRK</sequence>
<dbReference type="GeneID" id="20207080"/>
<dbReference type="RefSeq" id="XP_009026137.1">
    <property type="nucleotide sequence ID" value="XM_009027889.1"/>
</dbReference>
<protein>
    <submittedName>
        <fullName evidence="2 3">Uncharacterized protein</fullName>
    </submittedName>
</protein>
<evidence type="ECO:0000313" key="3">
    <source>
        <dbReference type="EnsemblMetazoa" id="HelroP179040"/>
    </source>
</evidence>
<keyword evidence="4" id="KW-1185">Reference proteome</keyword>
<reference evidence="2 4" key="2">
    <citation type="journal article" date="2013" name="Nature">
        <title>Insights into bilaterian evolution from three spiralian genomes.</title>
        <authorList>
            <person name="Simakov O."/>
            <person name="Marletaz F."/>
            <person name="Cho S.J."/>
            <person name="Edsinger-Gonzales E."/>
            <person name="Havlak P."/>
            <person name="Hellsten U."/>
            <person name="Kuo D.H."/>
            <person name="Larsson T."/>
            <person name="Lv J."/>
            <person name="Arendt D."/>
            <person name="Savage R."/>
            <person name="Osoegawa K."/>
            <person name="de Jong P."/>
            <person name="Grimwood J."/>
            <person name="Chapman J.A."/>
            <person name="Shapiro H."/>
            <person name="Aerts A."/>
            <person name="Otillar R.P."/>
            <person name="Terry A.Y."/>
            <person name="Boore J.L."/>
            <person name="Grigoriev I.V."/>
            <person name="Lindberg D.R."/>
            <person name="Seaver E.C."/>
            <person name="Weisblat D.A."/>
            <person name="Putnam N.H."/>
            <person name="Rokhsar D.S."/>
        </authorList>
    </citation>
    <scope>NUCLEOTIDE SEQUENCE</scope>
</reference>
<dbReference type="KEGG" id="hro:HELRODRAFT_179040"/>
<evidence type="ECO:0000313" key="2">
    <source>
        <dbReference type="EMBL" id="ESN95846.1"/>
    </source>
</evidence>
<gene>
    <name evidence="3" type="primary">20207080</name>
    <name evidence="2" type="ORF">HELRODRAFT_179040</name>
</gene>
<proteinExistence type="predicted"/>
<feature type="compositionally biased region" description="Low complexity" evidence="1">
    <location>
        <begin position="145"/>
        <end position="155"/>
    </location>
</feature>
<name>T1FE31_HELRO</name>
<dbReference type="HOGENOM" id="CLU_1157519_0_0_1"/>
<dbReference type="InParanoid" id="T1FE31"/>
<organism evidence="3 4">
    <name type="scientific">Helobdella robusta</name>
    <name type="common">Californian leech</name>
    <dbReference type="NCBI Taxonomy" id="6412"/>
    <lineage>
        <taxon>Eukaryota</taxon>
        <taxon>Metazoa</taxon>
        <taxon>Spiralia</taxon>
        <taxon>Lophotrochozoa</taxon>
        <taxon>Annelida</taxon>
        <taxon>Clitellata</taxon>
        <taxon>Hirudinea</taxon>
        <taxon>Rhynchobdellida</taxon>
        <taxon>Glossiphoniidae</taxon>
        <taxon>Helobdella</taxon>
    </lineage>
</organism>
<dbReference type="EMBL" id="AMQM01006712">
    <property type="status" value="NOT_ANNOTATED_CDS"/>
    <property type="molecule type" value="Genomic_DNA"/>
</dbReference>
<dbReference type="OrthoDB" id="416119at2759"/>
<dbReference type="EnsemblMetazoa" id="HelroT179040">
    <property type="protein sequence ID" value="HelroP179040"/>
    <property type="gene ID" value="HelroG179040"/>
</dbReference>
<dbReference type="AlphaFoldDB" id="T1FE31"/>
<dbReference type="EMBL" id="KB097502">
    <property type="protein sequence ID" value="ESN95846.1"/>
    <property type="molecule type" value="Genomic_DNA"/>
</dbReference>
<feature type="region of interest" description="Disordered" evidence="1">
    <location>
        <begin position="140"/>
        <end position="160"/>
    </location>
</feature>
<evidence type="ECO:0000256" key="1">
    <source>
        <dbReference type="SAM" id="MobiDB-lite"/>
    </source>
</evidence>
<dbReference type="CTD" id="20207080"/>
<accession>T1FE31</accession>
<evidence type="ECO:0000313" key="4">
    <source>
        <dbReference type="Proteomes" id="UP000015101"/>
    </source>
</evidence>
<reference evidence="3" key="3">
    <citation type="submission" date="2015-06" db="UniProtKB">
        <authorList>
            <consortium name="EnsemblMetazoa"/>
        </authorList>
    </citation>
    <scope>IDENTIFICATION</scope>
</reference>
<dbReference type="Proteomes" id="UP000015101">
    <property type="component" value="Unassembled WGS sequence"/>
</dbReference>
<reference evidence="4" key="1">
    <citation type="submission" date="2012-12" db="EMBL/GenBank/DDBJ databases">
        <authorList>
            <person name="Hellsten U."/>
            <person name="Grimwood J."/>
            <person name="Chapman J.A."/>
            <person name="Shapiro H."/>
            <person name="Aerts A."/>
            <person name="Otillar R.P."/>
            <person name="Terry A.Y."/>
            <person name="Boore J.L."/>
            <person name="Simakov O."/>
            <person name="Marletaz F."/>
            <person name="Cho S.-J."/>
            <person name="Edsinger-Gonzales E."/>
            <person name="Havlak P."/>
            <person name="Kuo D.-H."/>
            <person name="Larsson T."/>
            <person name="Lv J."/>
            <person name="Arendt D."/>
            <person name="Savage R."/>
            <person name="Osoegawa K."/>
            <person name="de Jong P."/>
            <person name="Lindberg D.R."/>
            <person name="Seaver E.C."/>
            <person name="Weisblat D.A."/>
            <person name="Putnam N.H."/>
            <person name="Grigoriev I.V."/>
            <person name="Rokhsar D.S."/>
        </authorList>
    </citation>
    <scope>NUCLEOTIDE SEQUENCE</scope>
</reference>